<dbReference type="EMBL" id="CP019640">
    <property type="protein sequence ID" value="AQQ53556.1"/>
    <property type="molecule type" value="Genomic_DNA"/>
</dbReference>
<proteinExistence type="predicted"/>
<protein>
    <submittedName>
        <fullName evidence="4">Sulfurtransferase</fullName>
    </submittedName>
</protein>
<dbReference type="CDD" id="cd01448">
    <property type="entry name" value="TST_Repeat_1"/>
    <property type="match status" value="1"/>
</dbReference>
<dbReference type="InterPro" id="IPR045078">
    <property type="entry name" value="TST/MPST-like"/>
</dbReference>
<dbReference type="OrthoDB" id="9770030at2"/>
<dbReference type="SUPFAM" id="SSF52821">
    <property type="entry name" value="Rhodanese/Cell cycle control phosphatase"/>
    <property type="match status" value="2"/>
</dbReference>
<dbReference type="RefSeq" id="WP_077589453.1">
    <property type="nucleotide sequence ID" value="NZ_CP019640.1"/>
</dbReference>
<dbReference type="KEGG" id="pmar:B0X71_11045"/>
<evidence type="ECO:0000256" key="1">
    <source>
        <dbReference type="ARBA" id="ARBA00022679"/>
    </source>
</evidence>
<keyword evidence="5" id="KW-1185">Reference proteome</keyword>
<dbReference type="Gene3D" id="3.40.250.10">
    <property type="entry name" value="Rhodanese-like domain"/>
    <property type="match status" value="2"/>
</dbReference>
<name>A0A1Q2KZI1_9BACL</name>
<accession>A0A1Q2KZI1</accession>
<dbReference type="SMART" id="SM00450">
    <property type="entry name" value="RHOD"/>
    <property type="match status" value="2"/>
</dbReference>
<dbReference type="InterPro" id="IPR036873">
    <property type="entry name" value="Rhodanese-like_dom_sf"/>
</dbReference>
<gene>
    <name evidence="4" type="ORF">B0X71_11045</name>
</gene>
<dbReference type="PANTHER" id="PTHR11364:SF27">
    <property type="entry name" value="SULFURTRANSFERASE"/>
    <property type="match status" value="1"/>
</dbReference>
<dbReference type="AlphaFoldDB" id="A0A1Q2KZI1"/>
<reference evidence="4 5" key="1">
    <citation type="submission" date="2017-02" db="EMBL/GenBank/DDBJ databases">
        <title>The complete genomic sequence of a novel cold adapted crude oil-degrading bacterium Planococcus qaidamina Y42.</title>
        <authorList>
            <person name="Yang R."/>
        </authorList>
    </citation>
    <scope>NUCLEOTIDE SEQUENCE [LARGE SCALE GENOMIC DNA]</scope>
    <source>
        <strain evidence="4 5">Y42</strain>
    </source>
</reference>
<feature type="domain" description="Rhodanese" evidence="3">
    <location>
        <begin position="158"/>
        <end position="264"/>
    </location>
</feature>
<evidence type="ECO:0000313" key="4">
    <source>
        <dbReference type="EMBL" id="AQQ53556.1"/>
    </source>
</evidence>
<dbReference type="CDD" id="cd01449">
    <property type="entry name" value="TST_Repeat_2"/>
    <property type="match status" value="1"/>
</dbReference>
<keyword evidence="1 4" id="KW-0808">Transferase</keyword>
<dbReference type="GO" id="GO:0004792">
    <property type="term" value="F:thiosulfate-cyanide sulfurtransferase activity"/>
    <property type="evidence" value="ECO:0007669"/>
    <property type="project" value="TreeGrafter"/>
</dbReference>
<keyword evidence="2" id="KW-0677">Repeat</keyword>
<evidence type="ECO:0000256" key="2">
    <source>
        <dbReference type="ARBA" id="ARBA00022737"/>
    </source>
</evidence>
<dbReference type="Pfam" id="PF00581">
    <property type="entry name" value="Rhodanese"/>
    <property type="match status" value="2"/>
</dbReference>
<organism evidence="4 5">
    <name type="scientific">Planococcus lenghuensis</name>
    <dbReference type="NCBI Taxonomy" id="2213202"/>
    <lineage>
        <taxon>Bacteria</taxon>
        <taxon>Bacillati</taxon>
        <taxon>Bacillota</taxon>
        <taxon>Bacilli</taxon>
        <taxon>Bacillales</taxon>
        <taxon>Caryophanaceae</taxon>
        <taxon>Planococcus</taxon>
    </lineage>
</organism>
<dbReference type="Proteomes" id="UP000188184">
    <property type="component" value="Chromosome"/>
</dbReference>
<sequence>MKVITDTFDHEQVKWIDTRFELGIPEAGRTMYEQEHIEGAVYWDLERDMSDMSSPNGRHPMPAEHALTQLIQQSGLHPEDHIVIYDQGGSPFAARAWWLLKYAGFENVFISKYGFKELKQEGLPTATDPAVPSPSSTEPAFNREIFASREDVQRIVAGEEAATLVDARSGERYRGENEPIDPVAGHIPGARNFDWTQLVHDGRFIENADFTGLLLPQEEAVVYCGSGVTAAVLSAMLAETGHENVRLYAGSFSDWISDESNPVEFIRPDHPEAADDATKALLGRLIAEGYTGEMLMKKFEYEKSLLEEEGEQS</sequence>
<evidence type="ECO:0000259" key="3">
    <source>
        <dbReference type="PROSITE" id="PS50206"/>
    </source>
</evidence>
<dbReference type="PANTHER" id="PTHR11364">
    <property type="entry name" value="THIOSULFATE SULFERTANSFERASE"/>
    <property type="match status" value="1"/>
</dbReference>
<dbReference type="PROSITE" id="PS50206">
    <property type="entry name" value="RHODANESE_3"/>
    <property type="match status" value="2"/>
</dbReference>
<feature type="domain" description="Rhodanese" evidence="3">
    <location>
        <begin position="9"/>
        <end position="127"/>
    </location>
</feature>
<dbReference type="InterPro" id="IPR001763">
    <property type="entry name" value="Rhodanese-like_dom"/>
</dbReference>
<evidence type="ECO:0000313" key="5">
    <source>
        <dbReference type="Proteomes" id="UP000188184"/>
    </source>
</evidence>